<dbReference type="SMART" id="SM00517">
    <property type="entry name" value="PolyA"/>
    <property type="match status" value="2"/>
</dbReference>
<evidence type="ECO:0000259" key="1">
    <source>
        <dbReference type="PROSITE" id="PS51309"/>
    </source>
</evidence>
<dbReference type="Gene3D" id="1.10.1900.10">
    <property type="entry name" value="c-terminal domain of poly(a) binding protein"/>
    <property type="match status" value="2"/>
</dbReference>
<feature type="domain" description="PABC" evidence="1">
    <location>
        <begin position="121"/>
        <end position="199"/>
    </location>
</feature>
<organism evidence="2">
    <name type="scientific">Rhodnius prolixus</name>
    <name type="common">Triatomid bug</name>
    <dbReference type="NCBI Taxonomy" id="13249"/>
    <lineage>
        <taxon>Eukaryota</taxon>
        <taxon>Metazoa</taxon>
        <taxon>Ecdysozoa</taxon>
        <taxon>Arthropoda</taxon>
        <taxon>Hexapoda</taxon>
        <taxon>Insecta</taxon>
        <taxon>Pterygota</taxon>
        <taxon>Neoptera</taxon>
        <taxon>Paraneoptera</taxon>
        <taxon>Hemiptera</taxon>
        <taxon>Heteroptera</taxon>
        <taxon>Panheteroptera</taxon>
        <taxon>Cimicomorpha</taxon>
        <taxon>Reduviidae</taxon>
        <taxon>Triatominae</taxon>
        <taxon>Rhodnius</taxon>
    </lineage>
</organism>
<dbReference type="EMBL" id="GHKJ01000881">
    <property type="protein sequence ID" value="MOY45911.1"/>
    <property type="molecule type" value="Transcribed_RNA"/>
</dbReference>
<protein>
    <submittedName>
        <fullName evidence="2">Putative polyadenylate-binding protein cytoplasmic and nuclear lygus hesperus</fullName>
    </submittedName>
</protein>
<dbReference type="GO" id="GO:0005634">
    <property type="term" value="C:nucleus"/>
    <property type="evidence" value="ECO:0007669"/>
    <property type="project" value="TreeGrafter"/>
</dbReference>
<dbReference type="GO" id="GO:0000209">
    <property type="term" value="P:protein polyubiquitination"/>
    <property type="evidence" value="ECO:0007669"/>
    <property type="project" value="TreeGrafter"/>
</dbReference>
<dbReference type="VEuPathDB" id="VectorBase:RPRC014945"/>
<evidence type="ECO:0000313" key="2">
    <source>
        <dbReference type="EMBL" id="MOY45911.1"/>
    </source>
</evidence>
<accession>A0A4P6DGK9</accession>
<dbReference type="GO" id="GO:0005737">
    <property type="term" value="C:cytoplasm"/>
    <property type="evidence" value="ECO:0007669"/>
    <property type="project" value="TreeGrafter"/>
</dbReference>
<dbReference type="InterPro" id="IPR002004">
    <property type="entry name" value="PABP_HYD_C"/>
</dbReference>
<dbReference type="PANTHER" id="PTHR46276:SF1">
    <property type="entry name" value="E3 UBIQUITIN-PROTEIN LIGASE UBR5"/>
    <property type="match status" value="1"/>
</dbReference>
<dbReference type="GO" id="GO:0090263">
    <property type="term" value="P:positive regulation of canonical Wnt signaling pathway"/>
    <property type="evidence" value="ECO:0007669"/>
    <property type="project" value="TreeGrafter"/>
</dbReference>
<dbReference type="GO" id="GO:0034450">
    <property type="term" value="F:ubiquitin-ubiquitin ligase activity"/>
    <property type="evidence" value="ECO:0007669"/>
    <property type="project" value="TreeGrafter"/>
</dbReference>
<dbReference type="PANTHER" id="PTHR46276">
    <property type="entry name" value="E3 UBIQUITIN-PROTEIN LIGASE UBR5"/>
    <property type="match status" value="1"/>
</dbReference>
<proteinExistence type="predicted"/>
<dbReference type="InterPro" id="IPR036053">
    <property type="entry name" value="PABP-dom"/>
</dbReference>
<dbReference type="AlphaFoldDB" id="A0A4P6DGK9"/>
<reference evidence="2" key="1">
    <citation type="submission" date="2019-04" db="EMBL/GenBank/DDBJ databases">
        <title>Analysis of the testis transcriptome of the Chagas disease vector Rhodnius prolixus.</title>
        <authorList>
            <person name="Cesar J."/>
            <person name="Ribeiro J.M."/>
            <person name="Pereira M.H."/>
            <person name="Araujo R.N."/>
            <person name="Gontijo N.F."/>
            <person name="Pessoa G."/>
            <person name="Sant'Anna M.V."/>
            <person name="Sorgine M.H."/>
            <person name="Majerowicz D."/>
            <person name="Carvalho A.B."/>
            <person name="Braz G."/>
            <person name="Mesquita R."/>
            <person name="Lagerblad P.O."/>
            <person name="Koerich L.B."/>
        </authorList>
    </citation>
    <scope>NUCLEOTIDE SEQUENCE</scope>
</reference>
<dbReference type="Pfam" id="PF00658">
    <property type="entry name" value="MLLE"/>
    <property type="match status" value="2"/>
</dbReference>
<dbReference type="GO" id="GO:0003723">
    <property type="term" value="F:RNA binding"/>
    <property type="evidence" value="ECO:0007669"/>
    <property type="project" value="InterPro"/>
</dbReference>
<name>A0A4P6DGK9_RHOPR</name>
<sequence>MCIMSAPVLNTRQVLLDHLLAKVTPLCSTKLLAKGILLEIANNLQNKDILDLLQNDKLLLQAVNKSNAYKNEKLELGEELFYKVSDIESDLCAKITGMLLELDTNTIKQLLGDEELLCKAIIKAKKEYVEYTNQTKKREELGEKLYDLVCEKFRPEIASRLTGMLLELEPDLVQKLLKSPKELEEKLDVAYKTYLTYCDS</sequence>
<dbReference type="SUPFAM" id="SSF63570">
    <property type="entry name" value="PABC (PABP) domain"/>
    <property type="match status" value="2"/>
</dbReference>
<dbReference type="PROSITE" id="PS51309">
    <property type="entry name" value="PABC"/>
    <property type="match status" value="1"/>
</dbReference>